<dbReference type="PANTHER" id="PTHR43409:SF7">
    <property type="entry name" value="BLL1977 PROTEIN"/>
    <property type="match status" value="1"/>
</dbReference>
<keyword evidence="8" id="KW-1185">Reference proteome</keyword>
<feature type="domain" description="Radical SAM core" evidence="6">
    <location>
        <begin position="269"/>
        <end position="483"/>
    </location>
</feature>
<dbReference type="GO" id="GO:0046872">
    <property type="term" value="F:metal ion binding"/>
    <property type="evidence" value="ECO:0007669"/>
    <property type="project" value="UniProtKB-KW"/>
</dbReference>
<dbReference type="CDD" id="cd01335">
    <property type="entry name" value="Radical_SAM"/>
    <property type="match status" value="1"/>
</dbReference>
<dbReference type="EMBL" id="JACRSQ010000004">
    <property type="protein sequence ID" value="MBC8542709.1"/>
    <property type="molecule type" value="Genomic_DNA"/>
</dbReference>
<dbReference type="SFLD" id="SFLDF00324">
    <property type="entry name" value="bacteriocin_maturation"/>
    <property type="match status" value="1"/>
</dbReference>
<keyword evidence="5" id="KW-0411">Iron-sulfur</keyword>
<protein>
    <submittedName>
        <fullName evidence="7">RiPP maturation radical SAM protein 1</fullName>
    </submittedName>
</protein>
<evidence type="ECO:0000259" key="6">
    <source>
        <dbReference type="PROSITE" id="PS51918"/>
    </source>
</evidence>
<comment type="caution">
    <text evidence="7">The sequence shown here is derived from an EMBL/GenBank/DDBJ whole genome shotgun (WGS) entry which is preliminary data.</text>
</comment>
<dbReference type="NCBIfam" id="TIGR03975">
    <property type="entry name" value="rSAM_ocin_1"/>
    <property type="match status" value="1"/>
</dbReference>
<evidence type="ECO:0000313" key="8">
    <source>
        <dbReference type="Proteomes" id="UP000657006"/>
    </source>
</evidence>
<evidence type="ECO:0000256" key="5">
    <source>
        <dbReference type="ARBA" id="ARBA00023014"/>
    </source>
</evidence>
<dbReference type="PANTHER" id="PTHR43409">
    <property type="entry name" value="ANAEROBIC MAGNESIUM-PROTOPORPHYRIN IX MONOMETHYL ESTER CYCLASE-RELATED"/>
    <property type="match status" value="1"/>
</dbReference>
<dbReference type="GO" id="GO:0005829">
    <property type="term" value="C:cytosol"/>
    <property type="evidence" value="ECO:0007669"/>
    <property type="project" value="TreeGrafter"/>
</dbReference>
<dbReference type="InterPro" id="IPR006638">
    <property type="entry name" value="Elp3/MiaA/NifB-like_rSAM"/>
</dbReference>
<keyword evidence="4" id="KW-0408">Iron</keyword>
<evidence type="ECO:0000256" key="2">
    <source>
        <dbReference type="ARBA" id="ARBA00022691"/>
    </source>
</evidence>
<dbReference type="SMART" id="SM00729">
    <property type="entry name" value="Elp3"/>
    <property type="match status" value="1"/>
</dbReference>
<dbReference type="Proteomes" id="UP000657006">
    <property type="component" value="Unassembled WGS sequence"/>
</dbReference>
<dbReference type="InterPro" id="IPR007197">
    <property type="entry name" value="rSAM"/>
</dbReference>
<dbReference type="SFLD" id="SFLDS00029">
    <property type="entry name" value="Radical_SAM"/>
    <property type="match status" value="1"/>
</dbReference>
<evidence type="ECO:0000256" key="3">
    <source>
        <dbReference type="ARBA" id="ARBA00022723"/>
    </source>
</evidence>
<reference evidence="7" key="1">
    <citation type="submission" date="2020-08" db="EMBL/GenBank/DDBJ databases">
        <title>Genome public.</title>
        <authorList>
            <person name="Liu C."/>
            <person name="Sun Q."/>
        </authorList>
    </citation>
    <scope>NUCLEOTIDE SEQUENCE</scope>
    <source>
        <strain evidence="7">NSJ-32</strain>
    </source>
</reference>
<keyword evidence="3" id="KW-0479">Metal-binding</keyword>
<keyword evidence="2" id="KW-0949">S-adenosyl-L-methionine</keyword>
<dbReference type="RefSeq" id="WP_177719323.1">
    <property type="nucleotide sequence ID" value="NZ_JACRSQ010000004.1"/>
</dbReference>
<name>A0A926DRZ9_9FIRM</name>
<dbReference type="AlphaFoldDB" id="A0A926DRZ9"/>
<dbReference type="InterPro" id="IPR023984">
    <property type="entry name" value="rSAM_ocin_1"/>
</dbReference>
<gene>
    <name evidence="7" type="ORF">H8730_04005</name>
</gene>
<evidence type="ECO:0000256" key="1">
    <source>
        <dbReference type="ARBA" id="ARBA00001966"/>
    </source>
</evidence>
<dbReference type="GO" id="GO:0051536">
    <property type="term" value="F:iron-sulfur cluster binding"/>
    <property type="evidence" value="ECO:0007669"/>
    <property type="project" value="UniProtKB-KW"/>
</dbReference>
<dbReference type="GO" id="GO:0003824">
    <property type="term" value="F:catalytic activity"/>
    <property type="evidence" value="ECO:0007669"/>
    <property type="project" value="InterPro"/>
</dbReference>
<dbReference type="Gene3D" id="3.80.30.20">
    <property type="entry name" value="tm_1862 like domain"/>
    <property type="match status" value="1"/>
</dbReference>
<proteinExistence type="predicted"/>
<dbReference type="InterPro" id="IPR051198">
    <property type="entry name" value="BchE-like"/>
</dbReference>
<dbReference type="PROSITE" id="PS51918">
    <property type="entry name" value="RADICAL_SAM"/>
    <property type="match status" value="1"/>
</dbReference>
<dbReference type="InterPro" id="IPR058240">
    <property type="entry name" value="rSAM_sf"/>
</dbReference>
<sequence>MLHIKLVNMPFADVNLSNFALTQLKSTICNQFQDRIEVNVVYVNHAFAAFIGLENYQNFSGNNKKKIGLEIDHYTDGLRDWFFKKTAFPNESDNYYEYFDKNEVEETHRQFLLNKRDLMDGFLDMQIQEHALDKTDIVAFTSMFEQQVANIAMARKIKQKNPNAIILFGGANCEYSAYLPLLKIECIDYCCSGYGNLLFTRLVECFLEGKQDMLYQIPGLHSNLLHQQRRNAGLNEEDFYYGEEDDITLSPRLDYSDFFQSFKKYFSDTNLKPRLFFETSRGCYWGEKNQCCSFCGINGGKPVYRKMDNETAIRYLNDLLSYKENDVFWATDSVMPPEYLDLVFPYLDISPNQHFFYEIRADLSDQQIEKMARYNINLVQVGIESFDDETLQLMKKGTTSVDNLRVLKKCSEEGIGILWNLLVGTPGEPEYAYKNQFDFIPYIYHFNPPSGVWAISFQKTSEYVHYPEKYGLILEPNINILEKIYPFSKEELGSMAYFYRSLSFQKTFSFKNLKEIYQLSHRVEEWKNAWLNKTPPMLYFLNERSILDSRNNISGIIDITLCEYDLLQRLDRPMSLAELDLNEKSEEALKQLKAKKLVYQPGDCYFSLVMKSAPKLRTALIPETVNLF</sequence>
<comment type="cofactor">
    <cofactor evidence="1">
        <name>[4Fe-4S] cluster</name>
        <dbReference type="ChEBI" id="CHEBI:49883"/>
    </cofactor>
</comment>
<dbReference type="SUPFAM" id="SSF102114">
    <property type="entry name" value="Radical SAM enzymes"/>
    <property type="match status" value="1"/>
</dbReference>
<organism evidence="7 8">
    <name type="scientific">Bianquea renquensis</name>
    <dbReference type="NCBI Taxonomy" id="2763661"/>
    <lineage>
        <taxon>Bacteria</taxon>
        <taxon>Bacillati</taxon>
        <taxon>Bacillota</taxon>
        <taxon>Clostridia</taxon>
        <taxon>Eubacteriales</taxon>
        <taxon>Bianqueaceae</taxon>
        <taxon>Bianquea</taxon>
    </lineage>
</organism>
<dbReference type="SFLD" id="SFLDG01082">
    <property type="entry name" value="B12-binding_domain_containing"/>
    <property type="match status" value="1"/>
</dbReference>
<evidence type="ECO:0000256" key="4">
    <source>
        <dbReference type="ARBA" id="ARBA00023004"/>
    </source>
</evidence>
<accession>A0A926DRZ9</accession>
<evidence type="ECO:0000313" key="7">
    <source>
        <dbReference type="EMBL" id="MBC8542709.1"/>
    </source>
</evidence>
<dbReference type="Pfam" id="PF04055">
    <property type="entry name" value="Radical_SAM"/>
    <property type="match status" value="1"/>
</dbReference>
<dbReference type="InterPro" id="IPR023404">
    <property type="entry name" value="rSAM_horseshoe"/>
</dbReference>
<dbReference type="Gene3D" id="3.40.50.280">
    <property type="entry name" value="Cobalamin-binding domain"/>
    <property type="match status" value="1"/>
</dbReference>